<dbReference type="GO" id="GO:0016987">
    <property type="term" value="F:sigma factor activity"/>
    <property type="evidence" value="ECO:0007669"/>
    <property type="project" value="UniProtKB-KW"/>
</dbReference>
<sequence length="170" mass="19900">MSASEIIDQHYIGELYKDHHSWLLSWLRRKLDSPEFAADISHDVFVKLLTREENKQIHEPRAFLTTIARRSLANHWRHQQIEQAYLDALRAYPEPLHPSEEERAVIIETIVEINARLDGLPTIVKRAFLYSQLDGMRYQQIAEKLNISISTVKRYLTQAAAQCYFAINLQ</sequence>
<dbReference type="GO" id="GO:0003677">
    <property type="term" value="F:DNA binding"/>
    <property type="evidence" value="ECO:0007669"/>
    <property type="project" value="InterPro"/>
</dbReference>
<dbReference type="InterPro" id="IPR014284">
    <property type="entry name" value="RNA_pol_sigma-70_dom"/>
</dbReference>
<dbReference type="InterPro" id="IPR013324">
    <property type="entry name" value="RNA_pol_sigma_r3/r4-like"/>
</dbReference>
<protein>
    <submittedName>
        <fullName evidence="7">RNA polymerase subunit sigma</fullName>
    </submittedName>
</protein>
<evidence type="ECO:0000256" key="3">
    <source>
        <dbReference type="ARBA" id="ARBA00023082"/>
    </source>
</evidence>
<dbReference type="InterPro" id="IPR013249">
    <property type="entry name" value="RNA_pol_sigma70_r4_t2"/>
</dbReference>
<dbReference type="InterPro" id="IPR036388">
    <property type="entry name" value="WH-like_DNA-bd_sf"/>
</dbReference>
<dbReference type="InterPro" id="IPR039425">
    <property type="entry name" value="RNA_pol_sigma-70-like"/>
</dbReference>
<comment type="similarity">
    <text evidence="1">Belongs to the sigma-70 factor family. ECF subfamily.</text>
</comment>
<dbReference type="SUPFAM" id="SSF88946">
    <property type="entry name" value="Sigma2 domain of RNA polymerase sigma factors"/>
    <property type="match status" value="1"/>
</dbReference>
<dbReference type="NCBIfam" id="TIGR02937">
    <property type="entry name" value="sigma70-ECF"/>
    <property type="match status" value="1"/>
</dbReference>
<dbReference type="PANTHER" id="PTHR43133">
    <property type="entry name" value="RNA POLYMERASE ECF-TYPE SIGMA FACTO"/>
    <property type="match status" value="1"/>
</dbReference>
<dbReference type="InterPro" id="IPR007627">
    <property type="entry name" value="RNA_pol_sigma70_r2"/>
</dbReference>
<reference evidence="7" key="1">
    <citation type="submission" date="2018-03" db="EMBL/GenBank/DDBJ databases">
        <title>Cross-interface Injection: A General Nanoliter Liquid Handling Method Applied to Single Cells Genome Amplification Automated Nanoliter Liquid Handling Applied to Single Cell Multiple Displacement Amplification.</title>
        <authorList>
            <person name="Yun J."/>
            <person name="Xu P."/>
            <person name="Xu J."/>
            <person name="Dai X."/>
            <person name="Wang Y."/>
            <person name="Zheng X."/>
            <person name="Cao C."/>
            <person name="Yi Q."/>
            <person name="Zhu Y."/>
            <person name="Wang L."/>
            <person name="Dong Z."/>
            <person name="Huang Y."/>
            <person name="Huang L."/>
            <person name="Du W."/>
        </authorList>
    </citation>
    <scope>NUCLEOTIDE SEQUENCE [LARGE SCALE GENOMIC DNA]</scope>
    <source>
        <strain evidence="7">Z-D3-2</strain>
    </source>
</reference>
<gene>
    <name evidence="7" type="ORF">C9940_00230</name>
</gene>
<dbReference type="NCBIfam" id="NF009180">
    <property type="entry name" value="PRK12528.1"/>
    <property type="match status" value="1"/>
</dbReference>
<organism evidence="7">
    <name type="scientific">Pseudidiomarina aestuarii</name>
    <dbReference type="NCBI Taxonomy" id="624146"/>
    <lineage>
        <taxon>Bacteria</taxon>
        <taxon>Pseudomonadati</taxon>
        <taxon>Pseudomonadota</taxon>
        <taxon>Gammaproteobacteria</taxon>
        <taxon>Alteromonadales</taxon>
        <taxon>Idiomarinaceae</taxon>
        <taxon>Pseudidiomarina</taxon>
    </lineage>
</organism>
<keyword evidence="2" id="KW-0805">Transcription regulation</keyword>
<name>A0A2T4CZI1_9GAMM</name>
<evidence type="ECO:0000256" key="2">
    <source>
        <dbReference type="ARBA" id="ARBA00023015"/>
    </source>
</evidence>
<accession>A0A2T4CZI1</accession>
<evidence type="ECO:0000259" key="6">
    <source>
        <dbReference type="Pfam" id="PF08281"/>
    </source>
</evidence>
<dbReference type="PANTHER" id="PTHR43133:SF63">
    <property type="entry name" value="RNA POLYMERASE SIGMA FACTOR FECI-RELATED"/>
    <property type="match status" value="1"/>
</dbReference>
<feature type="domain" description="RNA polymerase sigma-70 region 2" evidence="5">
    <location>
        <begin position="15"/>
        <end position="80"/>
    </location>
</feature>
<dbReference type="Pfam" id="PF08281">
    <property type="entry name" value="Sigma70_r4_2"/>
    <property type="match status" value="1"/>
</dbReference>
<keyword evidence="3" id="KW-0731">Sigma factor</keyword>
<dbReference type="SUPFAM" id="SSF88659">
    <property type="entry name" value="Sigma3 and sigma4 domains of RNA polymerase sigma factors"/>
    <property type="match status" value="1"/>
</dbReference>
<evidence type="ECO:0000259" key="5">
    <source>
        <dbReference type="Pfam" id="PF04542"/>
    </source>
</evidence>
<dbReference type="InterPro" id="IPR013325">
    <property type="entry name" value="RNA_pol_sigma_r2"/>
</dbReference>
<dbReference type="Gene3D" id="1.10.10.10">
    <property type="entry name" value="Winged helix-like DNA-binding domain superfamily/Winged helix DNA-binding domain"/>
    <property type="match status" value="1"/>
</dbReference>
<evidence type="ECO:0000313" key="7">
    <source>
        <dbReference type="EMBL" id="PTB86984.1"/>
    </source>
</evidence>
<dbReference type="AlphaFoldDB" id="A0A2T4CZI1"/>
<dbReference type="Gene3D" id="1.10.1740.10">
    <property type="match status" value="1"/>
</dbReference>
<proteinExistence type="inferred from homology"/>
<comment type="caution">
    <text evidence="7">The sequence shown here is derived from an EMBL/GenBank/DDBJ whole genome shotgun (WGS) entry which is preliminary data.</text>
</comment>
<evidence type="ECO:0000256" key="1">
    <source>
        <dbReference type="ARBA" id="ARBA00010641"/>
    </source>
</evidence>
<dbReference type="GO" id="GO:0006352">
    <property type="term" value="P:DNA-templated transcription initiation"/>
    <property type="evidence" value="ECO:0007669"/>
    <property type="project" value="InterPro"/>
</dbReference>
<dbReference type="EMBL" id="PYVN01000001">
    <property type="protein sequence ID" value="PTB86984.1"/>
    <property type="molecule type" value="Genomic_DNA"/>
</dbReference>
<evidence type="ECO:0000256" key="4">
    <source>
        <dbReference type="ARBA" id="ARBA00023163"/>
    </source>
</evidence>
<keyword evidence="4" id="KW-0804">Transcription</keyword>
<feature type="domain" description="RNA polymerase sigma factor 70 region 4 type 2" evidence="6">
    <location>
        <begin position="112"/>
        <end position="163"/>
    </location>
</feature>
<dbReference type="Pfam" id="PF04542">
    <property type="entry name" value="Sigma70_r2"/>
    <property type="match status" value="1"/>
</dbReference>